<dbReference type="Pfam" id="PF02579">
    <property type="entry name" value="Nitro_FeMo-Co"/>
    <property type="match status" value="1"/>
</dbReference>
<dbReference type="InterPro" id="IPR034169">
    <property type="entry name" value="NifX-like"/>
</dbReference>
<dbReference type="RefSeq" id="WP_070071391.1">
    <property type="nucleotide sequence ID" value="NZ_CP017448.1"/>
</dbReference>
<evidence type="ECO:0000259" key="4">
    <source>
        <dbReference type="Pfam" id="PF16844"/>
    </source>
</evidence>
<dbReference type="EMBL" id="CP017448">
    <property type="protein sequence ID" value="AOV15791.1"/>
    <property type="molecule type" value="Genomic_DNA"/>
</dbReference>
<gene>
    <name evidence="5" type="ORF">BJI67_00785</name>
</gene>
<comment type="similarity">
    <text evidence="1">Belongs to the NifX/NifY family.</text>
</comment>
<dbReference type="CDD" id="cd00853">
    <property type="entry name" value="NifX"/>
    <property type="match status" value="1"/>
</dbReference>
<accession>A0A1D8K4A6</accession>
<evidence type="ECO:0000256" key="1">
    <source>
        <dbReference type="ARBA" id="ARBA00010285"/>
    </source>
</evidence>
<evidence type="ECO:0000313" key="6">
    <source>
        <dbReference type="Proteomes" id="UP000095342"/>
    </source>
</evidence>
<keyword evidence="6" id="KW-1185">Reference proteome</keyword>
<evidence type="ECO:0000256" key="2">
    <source>
        <dbReference type="ARBA" id="ARBA00023231"/>
    </source>
</evidence>
<dbReference type="InterPro" id="IPR031763">
    <property type="entry name" value="NafY_N"/>
</dbReference>
<dbReference type="InterPro" id="IPR036105">
    <property type="entry name" value="DiNase_FeMo-co_biosyn_sf"/>
</dbReference>
<feature type="domain" description="Dinitrogenase iron-molybdenum cofactor N-terminal" evidence="4">
    <location>
        <begin position="6"/>
        <end position="100"/>
    </location>
</feature>
<feature type="domain" description="Dinitrogenase iron-molybdenum cofactor biosynthesis" evidence="3">
    <location>
        <begin position="122"/>
        <end position="214"/>
    </location>
</feature>
<dbReference type="AlphaFoldDB" id="A0A1D8K4A6"/>
<dbReference type="Proteomes" id="UP000095342">
    <property type="component" value="Chromosome"/>
</dbReference>
<dbReference type="InterPro" id="IPR003731">
    <property type="entry name" value="Di-Nase_FeMo-co_biosynth"/>
</dbReference>
<evidence type="ECO:0000259" key="3">
    <source>
        <dbReference type="Pfam" id="PF02579"/>
    </source>
</evidence>
<proteinExistence type="inferred from homology"/>
<dbReference type="KEGG" id="aaeo:BJI67_00785"/>
<dbReference type="InterPro" id="IPR038127">
    <property type="entry name" value="NafY_N_sf"/>
</dbReference>
<name>A0A1D8K4A6_9GAMM</name>
<organism evidence="5 6">
    <name type="scientific">Acidihalobacter aeolianus</name>
    <dbReference type="NCBI Taxonomy" id="2792603"/>
    <lineage>
        <taxon>Bacteria</taxon>
        <taxon>Pseudomonadati</taxon>
        <taxon>Pseudomonadota</taxon>
        <taxon>Gammaproteobacteria</taxon>
        <taxon>Chromatiales</taxon>
        <taxon>Ectothiorhodospiraceae</taxon>
        <taxon>Acidihalobacter</taxon>
    </lineage>
</organism>
<dbReference type="SUPFAM" id="SSF53146">
    <property type="entry name" value="Nitrogenase accessory factor-like"/>
    <property type="match status" value="1"/>
</dbReference>
<evidence type="ECO:0000313" key="5">
    <source>
        <dbReference type="EMBL" id="AOV15791.1"/>
    </source>
</evidence>
<sequence>MSVANIDRETALRIALAARSLPDTDLSTLIDVLNERLGTPLDLEKLSRITVTDLKAGIGSLDGEEDSENTGGMDRSGLEPIKLAVRILWGETSEDDNLPKPVPYADGDMPGSIRVAIASNSGANLDGHFCSCLRFLVYQLSSDEMRLIDIRPTLEADYSDDKNLFRVNLIRDCQVLYIVSVGGPAAAKIVRADIHPMKKIEGGLAEDVLADLQQVIKNSPPPWLAKILGISREKRFRYYTGAEEAEAQD</sequence>
<reference evidence="5 6" key="1">
    <citation type="submission" date="2016-09" db="EMBL/GenBank/DDBJ databases">
        <title>Acidihalobacter prosperus V6 (DSM14174).</title>
        <authorList>
            <person name="Khaleque H.N."/>
            <person name="Ramsay J.P."/>
            <person name="Murphy R.J.T."/>
            <person name="Kaksonen A.H."/>
            <person name="Boxall N.J."/>
            <person name="Watkin E.L.J."/>
        </authorList>
    </citation>
    <scope>NUCLEOTIDE SEQUENCE [LARGE SCALE GENOMIC DNA]</scope>
    <source>
        <strain evidence="5 6">V6</strain>
    </source>
</reference>
<dbReference type="Pfam" id="PF16844">
    <property type="entry name" value="DIMCO_N"/>
    <property type="match status" value="1"/>
</dbReference>
<dbReference type="Gene3D" id="3.30.420.130">
    <property type="entry name" value="Dinitrogenase iron-molybdenum cofactor biosynthesis domain"/>
    <property type="match status" value="1"/>
</dbReference>
<keyword evidence="2" id="KW-0535">Nitrogen fixation</keyword>
<protein>
    <submittedName>
        <fullName evidence="5">Dinitrogenase iron-molybdenum cofactor biosynthesis protein</fullName>
    </submittedName>
</protein>
<dbReference type="Gene3D" id="1.10.150.590">
    <property type="entry name" value="Dinitrogenase iron-molybdenum cofactor, N-terminal"/>
    <property type="match status" value="1"/>
</dbReference>